<reference evidence="4" key="1">
    <citation type="submission" date="2018-02" db="EMBL/GenBank/DDBJ databases">
        <title>Evolution and diversity of non-photosynthetic diatom plastid genomes.</title>
        <authorList>
            <person name="Kamikawa R."/>
            <person name="Ishii K."/>
        </authorList>
    </citation>
    <scope>NUCLEOTIDE SEQUENCE</scope>
    <source>
        <strain evidence="4">PL3-2</strain>
    </source>
</reference>
<dbReference type="CDD" id="cd10234">
    <property type="entry name" value="ASKHA_NBD_HSP70_DnaK-like"/>
    <property type="match status" value="1"/>
</dbReference>
<dbReference type="GO" id="GO:0140662">
    <property type="term" value="F:ATP-dependent protein folding chaperone"/>
    <property type="evidence" value="ECO:0007669"/>
    <property type="project" value="InterPro"/>
</dbReference>
<dbReference type="GO" id="GO:0005524">
    <property type="term" value="F:ATP binding"/>
    <property type="evidence" value="ECO:0007669"/>
    <property type="project" value="UniProtKB-KW"/>
</dbReference>
<dbReference type="InterPro" id="IPR043129">
    <property type="entry name" value="ATPase_NBD"/>
</dbReference>
<dbReference type="EMBL" id="AP018504">
    <property type="protein sequence ID" value="BBC77478.1"/>
    <property type="molecule type" value="Genomic_DNA"/>
</dbReference>
<dbReference type="PROSITE" id="PS00297">
    <property type="entry name" value="HSP70_1"/>
    <property type="match status" value="1"/>
</dbReference>
<dbReference type="SUPFAM" id="SSF53067">
    <property type="entry name" value="Actin-like ATPase domain"/>
    <property type="match status" value="2"/>
</dbReference>
<comment type="similarity">
    <text evidence="3">Belongs to the heat shock protein 70 family.</text>
</comment>
<keyword evidence="2 3" id="KW-0067">ATP-binding</keyword>
<dbReference type="Gene3D" id="3.30.420.40">
    <property type="match status" value="2"/>
</dbReference>
<evidence type="ECO:0000256" key="2">
    <source>
        <dbReference type="ARBA" id="ARBA00022840"/>
    </source>
</evidence>
<keyword evidence="4" id="KW-0346">Stress response</keyword>
<dbReference type="PANTHER" id="PTHR19375">
    <property type="entry name" value="HEAT SHOCK PROTEIN 70KDA"/>
    <property type="match status" value="1"/>
</dbReference>
<dbReference type="Pfam" id="PF00012">
    <property type="entry name" value="HSP70"/>
    <property type="match status" value="1"/>
</dbReference>
<dbReference type="AlphaFoldDB" id="A0A2Z5ZAT4"/>
<dbReference type="InterPro" id="IPR018181">
    <property type="entry name" value="Heat_shock_70_CS"/>
</dbReference>
<evidence type="ECO:0000313" key="4">
    <source>
        <dbReference type="EMBL" id="BBC77478.1"/>
    </source>
</evidence>
<dbReference type="Gene3D" id="3.90.640.10">
    <property type="entry name" value="Actin, Chain A, domain 4"/>
    <property type="match status" value="1"/>
</dbReference>
<dbReference type="PROSITE" id="PS00329">
    <property type="entry name" value="HSP70_2"/>
    <property type="match status" value="1"/>
</dbReference>
<evidence type="ECO:0000256" key="3">
    <source>
        <dbReference type="RuleBase" id="RU003322"/>
    </source>
</evidence>
<geneLocation type="plastid" evidence="4"/>
<keyword evidence="1 3" id="KW-0547">Nucleotide-binding</keyword>
<name>A0A2Z5ZAT4_9STRA</name>
<dbReference type="InterPro" id="IPR013126">
    <property type="entry name" value="Hsp_70_fam"/>
</dbReference>
<organism evidence="4">
    <name type="scientific">Nitzschia sp. PL3-2</name>
    <dbReference type="NCBI Taxonomy" id="2083271"/>
    <lineage>
        <taxon>Eukaryota</taxon>
        <taxon>Sar</taxon>
        <taxon>Stramenopiles</taxon>
        <taxon>Ochrophyta</taxon>
        <taxon>Bacillariophyta</taxon>
        <taxon>Bacillariophyceae</taxon>
        <taxon>Bacillariophycidae</taxon>
        <taxon>Bacillariales</taxon>
        <taxon>Bacillariaceae</taxon>
        <taxon>Nitzschia</taxon>
    </lineage>
</organism>
<keyword evidence="4" id="KW-0934">Plastid</keyword>
<evidence type="ECO:0000256" key="1">
    <source>
        <dbReference type="ARBA" id="ARBA00022741"/>
    </source>
</evidence>
<dbReference type="FunFam" id="3.90.640.10:FF:000003">
    <property type="entry name" value="Molecular chaperone DnaK"/>
    <property type="match status" value="1"/>
</dbReference>
<dbReference type="InterPro" id="IPR029047">
    <property type="entry name" value="HSP70_peptide-bd_sf"/>
</dbReference>
<dbReference type="Gene3D" id="2.60.34.10">
    <property type="entry name" value="Substrate Binding Domain Of DNAk, Chain A, domain 1"/>
    <property type="match status" value="1"/>
</dbReference>
<dbReference type="PRINTS" id="PR00301">
    <property type="entry name" value="HEATSHOCK70"/>
</dbReference>
<accession>A0A2Z5ZAT4</accession>
<protein>
    <submittedName>
        <fullName evidence="4">Heat shock protein 70</fullName>
    </submittedName>
</protein>
<sequence length="589" mass="65550">MTKVIGIDLGTTNSVVASIEGGQPFIVPNIDGFRTTPSVIAYSKKQELLVGYAAKRQSVINPENTFFSIKRFMGLKTEDIQKNINKLSYKITEDSNGKIKIVCPILNKNFSPEEISAQILRKLIDDSKNYLKEEITKVVITVPAYFNATQRQATIDAGKIAGIDVTRIINEPTAASLAYGLDKKENKIILVFDLGGGTFDVSLLDAGDGVFEVLATAGDSNLGGDDFDEKIVSWLIESFYEKENIDLSKDPQVLQRLFNAAEKAKIELSTLAETKISLPFITADKTGPKHLEQEISRTFFETLNSDLIKKCEAPVKDAIKKANLKNKTIDEIILVGGSTRIPAIQNLIKSLVPSKINDSVNPDEVVAMGAAVQAAMLAKEIKNVLLLDVIPLSLGVEVDGGLMEKIIPRNTRIPATRSDIFSTTKDNQPSVDVHVLQGEREFVFDNKSLGVFRLEGIPIEKRGVPKVEIIFNINPNGILTVTAKEKKKKKEQSITIENATNLPESEVKRMLEEAEKNVIFDNELKNLVNLKLYAREYSFTAEDLLEKISNKKNFNLAKIIIEKLKEEENCSLIELYLIYLTNQFKNFYN</sequence>
<dbReference type="NCBIfam" id="NF001413">
    <property type="entry name" value="PRK00290.1"/>
    <property type="match status" value="1"/>
</dbReference>
<gene>
    <name evidence="4" type="primary">dnaK</name>
</gene>
<dbReference type="SUPFAM" id="SSF100920">
    <property type="entry name" value="Heat shock protein 70kD (HSP70), peptide-binding domain"/>
    <property type="match status" value="1"/>
</dbReference>
<dbReference type="FunFam" id="3.30.420.40:FF:000004">
    <property type="entry name" value="Molecular chaperone DnaK"/>
    <property type="match status" value="1"/>
</dbReference>
<proteinExistence type="inferred from homology"/>